<evidence type="ECO:0000313" key="8">
    <source>
        <dbReference type="Proteomes" id="UP000198858"/>
    </source>
</evidence>
<keyword evidence="8" id="KW-1185">Reference proteome</keyword>
<organism evidence="7 8">
    <name type="scientific">Christiangramia echinicola</name>
    <dbReference type="NCBI Taxonomy" id="279359"/>
    <lineage>
        <taxon>Bacteria</taxon>
        <taxon>Pseudomonadati</taxon>
        <taxon>Bacteroidota</taxon>
        <taxon>Flavobacteriia</taxon>
        <taxon>Flavobacteriales</taxon>
        <taxon>Flavobacteriaceae</taxon>
        <taxon>Christiangramia</taxon>
    </lineage>
</organism>
<dbReference type="PANTHER" id="PTHR30469:SF15">
    <property type="entry name" value="HLYD FAMILY OF SECRETION PROTEINS"/>
    <property type="match status" value="1"/>
</dbReference>
<evidence type="ECO:0000256" key="1">
    <source>
        <dbReference type="ARBA" id="ARBA00009477"/>
    </source>
</evidence>
<reference evidence="7 8" key="1">
    <citation type="submission" date="2016-10" db="EMBL/GenBank/DDBJ databases">
        <authorList>
            <person name="Varghese N."/>
            <person name="Submissions S."/>
        </authorList>
    </citation>
    <scope>NUCLEOTIDE SEQUENCE [LARGE SCALE GENOMIC DNA]</scope>
    <source>
        <strain evidence="7 8">Mar_2010_102</strain>
    </source>
</reference>
<dbReference type="InterPro" id="IPR006143">
    <property type="entry name" value="RND_pump_MFP"/>
</dbReference>
<gene>
    <name evidence="7" type="ORF">SAMN04488552_1711</name>
</gene>
<accession>A0A1H1NGV7</accession>
<evidence type="ECO:0000259" key="6">
    <source>
        <dbReference type="Pfam" id="PF25989"/>
    </source>
</evidence>
<proteinExistence type="inferred from homology"/>
<dbReference type="InterPro" id="IPR058792">
    <property type="entry name" value="Beta-barrel_RND_2"/>
</dbReference>
<keyword evidence="2" id="KW-0175">Coiled coil</keyword>
<dbReference type="InterPro" id="IPR058648">
    <property type="entry name" value="HH_CzcB-like"/>
</dbReference>
<dbReference type="NCBIfam" id="TIGR01730">
    <property type="entry name" value="RND_mfp"/>
    <property type="match status" value="1"/>
</dbReference>
<comment type="similarity">
    <text evidence="1">Belongs to the membrane fusion protein (MFP) (TC 8.A.1) family.</text>
</comment>
<dbReference type="PROSITE" id="PS51257">
    <property type="entry name" value="PROKAR_LIPOPROTEIN"/>
    <property type="match status" value="1"/>
</dbReference>
<dbReference type="Pfam" id="PF25954">
    <property type="entry name" value="Beta-barrel_RND_2"/>
    <property type="match status" value="1"/>
</dbReference>
<dbReference type="GO" id="GO:0015562">
    <property type="term" value="F:efflux transmembrane transporter activity"/>
    <property type="evidence" value="ECO:0007669"/>
    <property type="project" value="TreeGrafter"/>
</dbReference>
<evidence type="ECO:0000259" key="3">
    <source>
        <dbReference type="Pfam" id="PF25893"/>
    </source>
</evidence>
<dbReference type="Pfam" id="PF25989">
    <property type="entry name" value="YknX_C"/>
    <property type="match status" value="1"/>
</dbReference>
<dbReference type="InterPro" id="IPR058647">
    <property type="entry name" value="BSH_CzcB-like"/>
</dbReference>
<dbReference type="Gene3D" id="1.10.287.470">
    <property type="entry name" value="Helix hairpin bin"/>
    <property type="match status" value="1"/>
</dbReference>
<dbReference type="GO" id="GO:1990281">
    <property type="term" value="C:efflux pump complex"/>
    <property type="evidence" value="ECO:0007669"/>
    <property type="project" value="TreeGrafter"/>
</dbReference>
<evidence type="ECO:0000259" key="5">
    <source>
        <dbReference type="Pfam" id="PF25973"/>
    </source>
</evidence>
<evidence type="ECO:0000259" key="4">
    <source>
        <dbReference type="Pfam" id="PF25954"/>
    </source>
</evidence>
<dbReference type="Gene3D" id="2.40.50.100">
    <property type="match status" value="1"/>
</dbReference>
<dbReference type="Gene3D" id="2.40.420.20">
    <property type="match status" value="1"/>
</dbReference>
<dbReference type="Proteomes" id="UP000198858">
    <property type="component" value="Chromosome I"/>
</dbReference>
<dbReference type="Pfam" id="PF25973">
    <property type="entry name" value="BSH_CzcB"/>
    <property type="match status" value="1"/>
</dbReference>
<feature type="domain" description="CzcB-like alpha-helical hairpin" evidence="3">
    <location>
        <begin position="138"/>
        <end position="194"/>
    </location>
</feature>
<evidence type="ECO:0000313" key="7">
    <source>
        <dbReference type="EMBL" id="SDR97985.1"/>
    </source>
</evidence>
<dbReference type="STRING" id="1250231.SAMN04488552_1711"/>
<dbReference type="SUPFAM" id="SSF111369">
    <property type="entry name" value="HlyD-like secretion proteins"/>
    <property type="match status" value="1"/>
</dbReference>
<dbReference type="Pfam" id="PF25893">
    <property type="entry name" value="HH_CzcB"/>
    <property type="match status" value="1"/>
</dbReference>
<dbReference type="Gene3D" id="2.40.30.170">
    <property type="match status" value="1"/>
</dbReference>
<sequence>MKNIFYTLSLSLLLLGVSCGEPKKNSTEAVLESNDVEKIQQKRDELTNQLVALEGEIKQLDSKLKEINPERNIPLVTSYEVKSEEFNHFLELQGSVETKKNVVLNAEMAGVLERVYATEGQRVSKGQTLAKIDDGGLSQQLAQMQIQLDLAKTTYERQKRLWDQQIGSEIQFLQAKSSYEGQVNAVNQMKSQLSKSVITAPFSGVVDDIITEEGNVVSPGQTPILRLVNLDDMYIKTDVPENYISDVTEGKSVEVTFPVLGETVETKVRQTGSYINPNNRTFNAEVEVPNKNKNIKPNLSARLKINDYTNENAILVPQNIISENAEGEQYLFVIQDVKDEKGTARQVIIETGKTQGDKIEVLKGLNDGDLVIQEGARSVKEGQTVKLINY</sequence>
<feature type="domain" description="CzcB-like barrel-sandwich hybrid" evidence="5">
    <location>
        <begin position="103"/>
        <end position="218"/>
    </location>
</feature>
<dbReference type="AlphaFoldDB" id="A0A1H1NGV7"/>
<feature type="domain" description="YknX-like C-terminal permuted SH3-like" evidence="6">
    <location>
        <begin position="316"/>
        <end position="386"/>
    </location>
</feature>
<evidence type="ECO:0000256" key="2">
    <source>
        <dbReference type="SAM" id="Coils"/>
    </source>
</evidence>
<name>A0A1H1NGV7_9FLAO</name>
<protein>
    <submittedName>
        <fullName evidence="7">RND family efflux transporter, MFP subunit</fullName>
    </submittedName>
</protein>
<feature type="domain" description="CusB-like beta-barrel" evidence="4">
    <location>
        <begin position="235"/>
        <end position="307"/>
    </location>
</feature>
<dbReference type="PANTHER" id="PTHR30469">
    <property type="entry name" value="MULTIDRUG RESISTANCE PROTEIN MDTA"/>
    <property type="match status" value="1"/>
</dbReference>
<dbReference type="EMBL" id="LT629745">
    <property type="protein sequence ID" value="SDR97985.1"/>
    <property type="molecule type" value="Genomic_DNA"/>
</dbReference>
<feature type="coiled-coil region" evidence="2">
    <location>
        <begin position="29"/>
        <end position="63"/>
    </location>
</feature>
<dbReference type="InterPro" id="IPR058637">
    <property type="entry name" value="YknX-like_C"/>
</dbReference>
<dbReference type="RefSeq" id="WP_089663978.1">
    <property type="nucleotide sequence ID" value="NZ_LT629745.1"/>
</dbReference>